<dbReference type="PANTHER" id="PTHR16740">
    <property type="entry name" value="CYTOCHROME B5-RELATED PROTEIN-RELATED"/>
    <property type="match status" value="1"/>
</dbReference>
<evidence type="ECO:0000259" key="5">
    <source>
        <dbReference type="PROSITE" id="PS50255"/>
    </source>
</evidence>
<evidence type="ECO:0000313" key="6">
    <source>
        <dbReference type="EMBL" id="KAK7602475.1"/>
    </source>
</evidence>
<dbReference type="Proteomes" id="UP001367676">
    <property type="component" value="Unassembled WGS sequence"/>
</dbReference>
<proteinExistence type="inferred from homology"/>
<dbReference type="InterPro" id="IPR053100">
    <property type="entry name" value="Cytochrome_b5-related"/>
</dbReference>
<protein>
    <recommendedName>
        <fullName evidence="5">Cytochrome b5 heme-binding domain-containing protein</fullName>
    </recommendedName>
</protein>
<feature type="domain" description="Cytochrome b5 heme-binding" evidence="5">
    <location>
        <begin position="33"/>
        <end position="96"/>
    </location>
</feature>
<dbReference type="EMBL" id="JBBCAQ010000008">
    <property type="protein sequence ID" value="KAK7602475.1"/>
    <property type="molecule type" value="Genomic_DNA"/>
</dbReference>
<dbReference type="Pfam" id="PF00173">
    <property type="entry name" value="Cyt-b5"/>
    <property type="match status" value="1"/>
</dbReference>
<evidence type="ECO:0000313" key="7">
    <source>
        <dbReference type="Proteomes" id="UP001367676"/>
    </source>
</evidence>
<evidence type="ECO:0000256" key="1">
    <source>
        <dbReference type="ARBA" id="ARBA00022617"/>
    </source>
</evidence>
<sequence>MFERSWEDLKYPTNRNKLFQTPDDWLKNRQCDNGAENLWRVHDNLYDLSSFIQKHPGGTMWLTLTRGTDITEAFEAHHITKSAENKLPEFFVKKASTPRNSPFTFEPNGFYCTLRERVRKHFDYKMPPVSRLSKICVDSYFLGFLTFCMLAAKLQSTWLAIIAGFFGAMIICSVHNFVHKKDSWRNYYYYFVGFSVREWRINHCLSHHLYPNTLVDTEISLFEPAFEFIPSKDKPMWQRFGSWLYFPIVCSAVPFFQVLGRIRAGTFFKEDHLIFFPLLLMFVFGGVSMKIINLWFIALAFEGFLFAFVGLTAAHHHPDIFHEGDKPREDRDWGLHQCDATLDRLEIVGNKFIGLVVFGDHTLHHLFPTIDFCHLQELLPLYNKTLDEFGVPQKLEHISELTLGAFKQLARNAVSMAERAQKKKIL</sequence>
<keyword evidence="4" id="KW-0812">Transmembrane</keyword>
<dbReference type="InterPro" id="IPR018506">
    <property type="entry name" value="Cyt_B5_heme-BS"/>
</dbReference>
<keyword evidence="4" id="KW-0472">Membrane</keyword>
<dbReference type="PROSITE" id="PS00191">
    <property type="entry name" value="CYTOCHROME_B5_1"/>
    <property type="match status" value="1"/>
</dbReference>
<keyword evidence="1 4" id="KW-0349">Heme</keyword>
<name>A0AAN9TNS7_9HEMI</name>
<keyword evidence="2 4" id="KW-0479">Metal-binding</keyword>
<keyword evidence="3 4" id="KW-0408">Iron</keyword>
<dbReference type="GO" id="GO:0006629">
    <property type="term" value="P:lipid metabolic process"/>
    <property type="evidence" value="ECO:0007669"/>
    <property type="project" value="InterPro"/>
</dbReference>
<feature type="transmembrane region" description="Helical" evidence="4">
    <location>
        <begin position="158"/>
        <end position="178"/>
    </location>
</feature>
<keyword evidence="7" id="KW-1185">Reference proteome</keyword>
<gene>
    <name evidence="6" type="ORF">V9T40_008064</name>
</gene>
<dbReference type="AlphaFoldDB" id="A0AAN9TNS7"/>
<dbReference type="InterPro" id="IPR036400">
    <property type="entry name" value="Cyt_B5-like_heme/steroid_sf"/>
</dbReference>
<dbReference type="Gene3D" id="3.10.120.10">
    <property type="entry name" value="Cytochrome b5-like heme/steroid binding domain"/>
    <property type="match status" value="1"/>
</dbReference>
<dbReference type="PANTHER" id="PTHR16740:SF1">
    <property type="entry name" value="CYTOCHROME B5-RELATED PROTEIN-RELATED"/>
    <property type="match status" value="1"/>
</dbReference>
<dbReference type="GO" id="GO:0020037">
    <property type="term" value="F:heme binding"/>
    <property type="evidence" value="ECO:0007669"/>
    <property type="project" value="UniProtKB-UniRule"/>
</dbReference>
<dbReference type="InterPro" id="IPR001199">
    <property type="entry name" value="Cyt_B5-like_heme/steroid-bd"/>
</dbReference>
<reference evidence="6 7" key="1">
    <citation type="submission" date="2024-03" db="EMBL/GenBank/DDBJ databases">
        <title>Adaptation during the transition from Ophiocordyceps entomopathogen to insect associate is accompanied by gene loss and intensified selection.</title>
        <authorList>
            <person name="Ward C.M."/>
            <person name="Onetto C.A."/>
            <person name="Borneman A.R."/>
        </authorList>
    </citation>
    <scope>NUCLEOTIDE SEQUENCE [LARGE SCALE GENOMIC DNA]</scope>
    <source>
        <strain evidence="6">AWRI1</strain>
        <tissue evidence="6">Single Adult Female</tissue>
    </source>
</reference>
<feature type="transmembrane region" description="Helical" evidence="4">
    <location>
        <begin position="272"/>
        <end position="289"/>
    </location>
</feature>
<dbReference type="GO" id="GO:0046872">
    <property type="term" value="F:metal ion binding"/>
    <property type="evidence" value="ECO:0007669"/>
    <property type="project" value="UniProtKB-UniRule"/>
</dbReference>
<dbReference type="Pfam" id="PF00487">
    <property type="entry name" value="FA_desaturase"/>
    <property type="match status" value="1"/>
</dbReference>
<feature type="transmembrane region" description="Helical" evidence="4">
    <location>
        <begin position="294"/>
        <end position="314"/>
    </location>
</feature>
<evidence type="ECO:0000256" key="4">
    <source>
        <dbReference type="RuleBase" id="RU362121"/>
    </source>
</evidence>
<dbReference type="SMART" id="SM01117">
    <property type="entry name" value="Cyt-b5"/>
    <property type="match status" value="1"/>
</dbReference>
<dbReference type="SUPFAM" id="SSF55856">
    <property type="entry name" value="Cytochrome b5-like heme/steroid binding domain"/>
    <property type="match status" value="1"/>
</dbReference>
<comment type="caution">
    <text evidence="4">Lacks conserved residue(s) required for the propagation of feature annotation.</text>
</comment>
<dbReference type="InterPro" id="IPR005804">
    <property type="entry name" value="FA_desaturase_dom"/>
</dbReference>
<dbReference type="PROSITE" id="PS50255">
    <property type="entry name" value="CYTOCHROME_B5_2"/>
    <property type="match status" value="1"/>
</dbReference>
<feature type="transmembrane region" description="Helical" evidence="4">
    <location>
        <begin position="242"/>
        <end position="260"/>
    </location>
</feature>
<evidence type="ECO:0000256" key="2">
    <source>
        <dbReference type="ARBA" id="ARBA00022723"/>
    </source>
</evidence>
<keyword evidence="4" id="KW-1133">Transmembrane helix</keyword>
<comment type="similarity">
    <text evidence="4">Belongs to the cytochrome b5 family.</text>
</comment>
<evidence type="ECO:0000256" key="3">
    <source>
        <dbReference type="ARBA" id="ARBA00023004"/>
    </source>
</evidence>
<comment type="caution">
    <text evidence="6">The sequence shown here is derived from an EMBL/GenBank/DDBJ whole genome shotgun (WGS) entry which is preliminary data.</text>
</comment>
<organism evidence="6 7">
    <name type="scientific">Parthenolecanium corni</name>
    <dbReference type="NCBI Taxonomy" id="536013"/>
    <lineage>
        <taxon>Eukaryota</taxon>
        <taxon>Metazoa</taxon>
        <taxon>Ecdysozoa</taxon>
        <taxon>Arthropoda</taxon>
        <taxon>Hexapoda</taxon>
        <taxon>Insecta</taxon>
        <taxon>Pterygota</taxon>
        <taxon>Neoptera</taxon>
        <taxon>Paraneoptera</taxon>
        <taxon>Hemiptera</taxon>
        <taxon>Sternorrhyncha</taxon>
        <taxon>Coccoidea</taxon>
        <taxon>Coccidae</taxon>
        <taxon>Parthenolecanium</taxon>
    </lineage>
</organism>
<accession>A0AAN9TNS7</accession>